<dbReference type="EMBL" id="JACNEP010000001">
    <property type="protein sequence ID" value="MBC3764398.1"/>
    <property type="molecule type" value="Genomic_DNA"/>
</dbReference>
<dbReference type="RefSeq" id="WP_186504875.1">
    <property type="nucleotide sequence ID" value="NZ_JACNEP010000001.1"/>
</dbReference>
<accession>A0A8J6IS39</accession>
<dbReference type="NCBIfam" id="NF006846">
    <property type="entry name" value="PRK09358.1-1"/>
    <property type="match status" value="1"/>
</dbReference>
<dbReference type="Gene3D" id="3.20.20.140">
    <property type="entry name" value="Metal-dependent hydrolases"/>
    <property type="match status" value="1"/>
</dbReference>
<comment type="caution">
    <text evidence="9">The sequence shown here is derived from an EMBL/GenBank/DDBJ whole genome shotgun (WGS) entry which is preliminary data.</text>
</comment>
<dbReference type="InterPro" id="IPR006330">
    <property type="entry name" value="Ado/ade_deaminase"/>
</dbReference>
<dbReference type="GO" id="GO:0043103">
    <property type="term" value="P:hypoxanthine salvage"/>
    <property type="evidence" value="ECO:0007669"/>
    <property type="project" value="TreeGrafter"/>
</dbReference>
<evidence type="ECO:0000256" key="3">
    <source>
        <dbReference type="ARBA" id="ARBA00012784"/>
    </source>
</evidence>
<dbReference type="FunFam" id="3.20.20.140:FF:000009">
    <property type="entry name" value="Adenosine deaminase"/>
    <property type="match status" value="1"/>
</dbReference>
<evidence type="ECO:0000256" key="5">
    <source>
        <dbReference type="ARBA" id="ARBA00022801"/>
    </source>
</evidence>
<dbReference type="Proteomes" id="UP000601768">
    <property type="component" value="Unassembled WGS sequence"/>
</dbReference>
<dbReference type="PANTHER" id="PTHR11409:SF43">
    <property type="entry name" value="ADENOSINE DEAMINASE"/>
    <property type="match status" value="1"/>
</dbReference>
<dbReference type="GO" id="GO:0046103">
    <property type="term" value="P:inosine biosynthetic process"/>
    <property type="evidence" value="ECO:0007669"/>
    <property type="project" value="TreeGrafter"/>
</dbReference>
<evidence type="ECO:0000256" key="6">
    <source>
        <dbReference type="ARBA" id="ARBA00022833"/>
    </source>
</evidence>
<dbReference type="CDD" id="cd01320">
    <property type="entry name" value="ADA"/>
    <property type="match status" value="1"/>
</dbReference>
<reference evidence="9" key="2">
    <citation type="submission" date="2020-08" db="EMBL/GenBank/DDBJ databases">
        <authorList>
            <person name="Lai Q."/>
        </authorList>
    </citation>
    <scope>NUCLEOTIDE SEQUENCE</scope>
    <source>
        <strain evidence="9">S27-2</strain>
    </source>
</reference>
<dbReference type="SUPFAM" id="SSF51556">
    <property type="entry name" value="Metallo-dependent hydrolases"/>
    <property type="match status" value="1"/>
</dbReference>
<dbReference type="GO" id="GO:0006154">
    <property type="term" value="P:adenosine catabolic process"/>
    <property type="evidence" value="ECO:0007669"/>
    <property type="project" value="TreeGrafter"/>
</dbReference>
<organism evidence="9 10">
    <name type="scientific">Neptunicella marina</name>
    <dbReference type="NCBI Taxonomy" id="2125989"/>
    <lineage>
        <taxon>Bacteria</taxon>
        <taxon>Pseudomonadati</taxon>
        <taxon>Pseudomonadota</taxon>
        <taxon>Gammaproteobacteria</taxon>
        <taxon>Alteromonadales</taxon>
        <taxon>Alteromonadaceae</taxon>
        <taxon>Neptunicella</taxon>
    </lineage>
</organism>
<evidence type="ECO:0000313" key="9">
    <source>
        <dbReference type="EMBL" id="MBC3764398.1"/>
    </source>
</evidence>
<proteinExistence type="inferred from homology"/>
<dbReference type="GO" id="GO:0009117">
    <property type="term" value="P:nucleotide metabolic process"/>
    <property type="evidence" value="ECO:0007669"/>
    <property type="project" value="UniProtKB-KW"/>
</dbReference>
<sequence>MYNPELPLVELHRHLDGNIRPQTIWELAQQHNIALPVHSLDELIPLTQIQTQTADLLAFLARLDYGVSVLADTDACYRVAYENMQDAKNQGLDYVELRFSPFYMARAFKLNLQAVIEAVYAGVKAGEHDTGVKVQLIGILSRTFGLQKCQVELDALLACRDKIIALDLAGDELGFPATLFESHFKLARDAGWHISVHAGEADGPQSIWDAINLLGAERIGHGVAAIHDQPLMQYMAQHKIAIEACPTSNYHTATVTDTANHPLKIFVEQGMCVTLSTDDPAVSNIDLAHEYNVAKQTIGLSDKQLNQIQLNALDAAFLSENEKTVLRSLNRRTI</sequence>
<protein>
    <recommendedName>
        <fullName evidence="3">adenosine deaminase</fullName>
        <ecNumber evidence="3">3.5.4.4</ecNumber>
    </recommendedName>
</protein>
<evidence type="ECO:0000313" key="10">
    <source>
        <dbReference type="Proteomes" id="UP000601768"/>
    </source>
</evidence>
<dbReference type="GO" id="GO:0004000">
    <property type="term" value="F:adenosine deaminase activity"/>
    <property type="evidence" value="ECO:0007669"/>
    <property type="project" value="TreeGrafter"/>
</dbReference>
<dbReference type="PANTHER" id="PTHR11409">
    <property type="entry name" value="ADENOSINE DEAMINASE"/>
    <property type="match status" value="1"/>
</dbReference>
<dbReference type="InterPro" id="IPR001365">
    <property type="entry name" value="A_deaminase_dom"/>
</dbReference>
<name>A0A8J6IS39_9ALTE</name>
<dbReference type="GO" id="GO:0005829">
    <property type="term" value="C:cytosol"/>
    <property type="evidence" value="ECO:0007669"/>
    <property type="project" value="TreeGrafter"/>
</dbReference>
<dbReference type="EC" id="3.5.4.4" evidence="3"/>
<reference evidence="9" key="1">
    <citation type="journal article" date="2018" name="Int. J. Syst. Evol. Microbiol.">
        <title>Neptunicella marina gen. nov., sp. nov., isolated from surface seawater.</title>
        <authorList>
            <person name="Liu X."/>
            <person name="Lai Q."/>
            <person name="Du Y."/>
            <person name="Zhang X."/>
            <person name="Liu Z."/>
            <person name="Sun F."/>
            <person name="Shao Z."/>
        </authorList>
    </citation>
    <scope>NUCLEOTIDE SEQUENCE</scope>
    <source>
        <strain evidence="9">S27-2</strain>
    </source>
</reference>
<evidence type="ECO:0000256" key="4">
    <source>
        <dbReference type="ARBA" id="ARBA00022723"/>
    </source>
</evidence>
<keyword evidence="4" id="KW-0479">Metal-binding</keyword>
<comment type="cofactor">
    <cofactor evidence="1">
        <name>Zn(2+)</name>
        <dbReference type="ChEBI" id="CHEBI:29105"/>
    </cofactor>
</comment>
<evidence type="ECO:0000259" key="8">
    <source>
        <dbReference type="Pfam" id="PF00962"/>
    </source>
</evidence>
<keyword evidence="7" id="KW-0546">Nucleotide metabolism</keyword>
<dbReference type="GO" id="GO:0046872">
    <property type="term" value="F:metal ion binding"/>
    <property type="evidence" value="ECO:0007669"/>
    <property type="project" value="UniProtKB-KW"/>
</dbReference>
<keyword evidence="6" id="KW-0862">Zinc</keyword>
<dbReference type="NCBIfam" id="TIGR01430">
    <property type="entry name" value="aden_deam"/>
    <property type="match status" value="1"/>
</dbReference>
<dbReference type="Pfam" id="PF00962">
    <property type="entry name" value="A_deaminase"/>
    <property type="match status" value="1"/>
</dbReference>
<keyword evidence="10" id="KW-1185">Reference proteome</keyword>
<evidence type="ECO:0000256" key="1">
    <source>
        <dbReference type="ARBA" id="ARBA00001947"/>
    </source>
</evidence>
<dbReference type="AlphaFoldDB" id="A0A8J6IS39"/>
<evidence type="ECO:0000256" key="7">
    <source>
        <dbReference type="ARBA" id="ARBA00023080"/>
    </source>
</evidence>
<comment type="similarity">
    <text evidence="2">Belongs to the metallo-dependent hydrolases superfamily. Adenosine and AMP deaminases family.</text>
</comment>
<evidence type="ECO:0000256" key="2">
    <source>
        <dbReference type="ARBA" id="ARBA00006676"/>
    </source>
</evidence>
<gene>
    <name evidence="9" type="primary">add</name>
    <name evidence="9" type="ORF">H8B19_00795</name>
</gene>
<keyword evidence="5 9" id="KW-0378">Hydrolase</keyword>
<dbReference type="InterPro" id="IPR032466">
    <property type="entry name" value="Metal_Hydrolase"/>
</dbReference>
<feature type="domain" description="Adenosine deaminase" evidence="8">
    <location>
        <begin position="7"/>
        <end position="328"/>
    </location>
</feature>